<feature type="transmembrane region" description="Helical" evidence="1">
    <location>
        <begin position="32"/>
        <end position="64"/>
    </location>
</feature>
<keyword evidence="1" id="KW-0812">Transmembrane</keyword>
<proteinExistence type="predicted"/>
<evidence type="ECO:0000256" key="2">
    <source>
        <dbReference type="SAM" id="SignalP"/>
    </source>
</evidence>
<name>A0A2H0UK84_9BACT</name>
<keyword evidence="1" id="KW-0472">Membrane</keyword>
<feature type="signal peptide" evidence="2">
    <location>
        <begin position="1"/>
        <end position="22"/>
    </location>
</feature>
<feature type="transmembrane region" description="Helical" evidence="1">
    <location>
        <begin position="76"/>
        <end position="102"/>
    </location>
</feature>
<sequence length="175" mass="18653">MRKLIIGFAGVGCLLLPRLALAHCPLCTVGAGFAAVIATSLGVGGAAVGVFIGAFAVALGLWFSRLLKKEYVRYQALLLAVASFLLTVLPLLPIMEAGYFSWYISLGGEYGSLLNRTYIADMFLVGSIIGGVLVLVVPSVSGWVTKWRDGKRLPYQGVSLTFILLLIAAVLFELL</sequence>
<feature type="chain" id="PRO_5013796117" evidence="2">
    <location>
        <begin position="23"/>
        <end position="175"/>
    </location>
</feature>
<protein>
    <submittedName>
        <fullName evidence="3">Uncharacterized protein</fullName>
    </submittedName>
</protein>
<dbReference type="EMBL" id="PFBD01000025">
    <property type="protein sequence ID" value="PIR86809.1"/>
    <property type="molecule type" value="Genomic_DNA"/>
</dbReference>
<feature type="transmembrane region" description="Helical" evidence="1">
    <location>
        <begin position="122"/>
        <end position="141"/>
    </location>
</feature>
<dbReference type="Proteomes" id="UP000229526">
    <property type="component" value="Unassembled WGS sequence"/>
</dbReference>
<reference evidence="4" key="1">
    <citation type="submission" date="2017-09" db="EMBL/GenBank/DDBJ databases">
        <title>Depth-based differentiation of microbial function through sediment-hosted aquifers and enrichment of novel symbionts in the deep terrestrial subsurface.</title>
        <authorList>
            <person name="Probst A.J."/>
            <person name="Ladd B."/>
            <person name="Jarett J.K."/>
            <person name="Geller-Mcgrath D.E."/>
            <person name="Sieber C.M.K."/>
            <person name="Emerson J.B."/>
            <person name="Anantharaman K."/>
            <person name="Thomas B.C."/>
            <person name="Malmstrom R."/>
            <person name="Stieglmeier M."/>
            <person name="Klingl A."/>
            <person name="Woyke T."/>
            <person name="Ryan C.M."/>
            <person name="Banfield J.F."/>
        </authorList>
    </citation>
    <scope>NUCLEOTIDE SEQUENCE [LARGE SCALE GENOMIC DNA]</scope>
</reference>
<organism evidence="3 4">
    <name type="scientific">Candidatus Harrisonbacteria bacterium CG10_big_fil_rev_8_21_14_0_10_49_15</name>
    <dbReference type="NCBI Taxonomy" id="1974587"/>
    <lineage>
        <taxon>Bacteria</taxon>
        <taxon>Candidatus Harrisoniibacteriota</taxon>
    </lineage>
</organism>
<keyword evidence="1" id="KW-1133">Transmembrane helix</keyword>
<accession>A0A2H0UK84</accession>
<keyword evidence="2" id="KW-0732">Signal</keyword>
<evidence type="ECO:0000256" key="1">
    <source>
        <dbReference type="SAM" id="Phobius"/>
    </source>
</evidence>
<evidence type="ECO:0000313" key="3">
    <source>
        <dbReference type="EMBL" id="PIR86809.1"/>
    </source>
</evidence>
<dbReference type="AlphaFoldDB" id="A0A2H0UK84"/>
<gene>
    <name evidence="3" type="ORF">COU11_03840</name>
</gene>
<evidence type="ECO:0000313" key="4">
    <source>
        <dbReference type="Proteomes" id="UP000229526"/>
    </source>
</evidence>
<comment type="caution">
    <text evidence="3">The sequence shown here is derived from an EMBL/GenBank/DDBJ whole genome shotgun (WGS) entry which is preliminary data.</text>
</comment>
<feature type="transmembrane region" description="Helical" evidence="1">
    <location>
        <begin position="153"/>
        <end position="172"/>
    </location>
</feature>